<dbReference type="RefSeq" id="WP_190906388.1">
    <property type="nucleotide sequence ID" value="NZ_JACJTQ010000010.1"/>
</dbReference>
<sequence>MTTNKPLVSVIIPVYNGERYLSEAVQSVLKQTYEPVEIIVVDDGSTDSTAEIAQSYQDIRYVYQHNQGNGTAKNTGISVAKGELIAFLDADDLWTSNKLNIQVNDLLENPHIDCCICKMHTFLEPGIEWPTWVKKDQIESDVTAYLPSALIVRKTIFERIGNFDPRYRRANDSDWFFRAKDAGFLMKIIPEVLLYRRIHRYNISQETGEMNLELMKILSASIERKRQQKSSK</sequence>
<dbReference type="InterPro" id="IPR001173">
    <property type="entry name" value="Glyco_trans_2-like"/>
</dbReference>
<dbReference type="Pfam" id="PF00535">
    <property type="entry name" value="Glycos_transf_2"/>
    <property type="match status" value="1"/>
</dbReference>
<dbReference type="PANTHER" id="PTHR43685:SF2">
    <property type="entry name" value="GLYCOSYLTRANSFERASE 2-LIKE DOMAIN-CONTAINING PROTEIN"/>
    <property type="match status" value="1"/>
</dbReference>
<gene>
    <name evidence="2" type="ORF">H6G68_09375</name>
</gene>
<dbReference type="CDD" id="cd00761">
    <property type="entry name" value="Glyco_tranf_GTA_type"/>
    <property type="match status" value="1"/>
</dbReference>
<protein>
    <submittedName>
        <fullName evidence="2">Glycosyltransferase family 2 protein</fullName>
    </submittedName>
</protein>
<dbReference type="SUPFAM" id="SSF53448">
    <property type="entry name" value="Nucleotide-diphospho-sugar transferases"/>
    <property type="match status" value="1"/>
</dbReference>
<dbReference type="PANTHER" id="PTHR43685">
    <property type="entry name" value="GLYCOSYLTRANSFERASE"/>
    <property type="match status" value="1"/>
</dbReference>
<dbReference type="Gene3D" id="3.90.550.10">
    <property type="entry name" value="Spore Coat Polysaccharide Biosynthesis Protein SpsA, Chain A"/>
    <property type="match status" value="1"/>
</dbReference>
<reference evidence="2 3" key="1">
    <citation type="journal article" date="2020" name="ISME J.">
        <title>Comparative genomics reveals insights into cyanobacterial evolution and habitat adaptation.</title>
        <authorList>
            <person name="Chen M.Y."/>
            <person name="Teng W.K."/>
            <person name="Zhao L."/>
            <person name="Hu C.X."/>
            <person name="Zhou Y.K."/>
            <person name="Han B.P."/>
            <person name="Song L.R."/>
            <person name="Shu W.S."/>
        </authorList>
    </citation>
    <scope>NUCLEOTIDE SEQUENCE [LARGE SCALE GENOMIC DNA]</scope>
    <source>
        <strain evidence="2 3">FACHB-362</strain>
    </source>
</reference>
<evidence type="ECO:0000313" key="3">
    <source>
        <dbReference type="Proteomes" id="UP000660381"/>
    </source>
</evidence>
<dbReference type="Proteomes" id="UP000660381">
    <property type="component" value="Unassembled WGS sequence"/>
</dbReference>
<name>A0ABR8J2Y9_9NOST</name>
<comment type="caution">
    <text evidence="2">The sequence shown here is derived from an EMBL/GenBank/DDBJ whole genome shotgun (WGS) entry which is preliminary data.</text>
</comment>
<organism evidence="2 3">
    <name type="scientific">Anabaena catenula FACHB-362</name>
    <dbReference type="NCBI Taxonomy" id="2692877"/>
    <lineage>
        <taxon>Bacteria</taxon>
        <taxon>Bacillati</taxon>
        <taxon>Cyanobacteriota</taxon>
        <taxon>Cyanophyceae</taxon>
        <taxon>Nostocales</taxon>
        <taxon>Nostocaceae</taxon>
        <taxon>Anabaena</taxon>
    </lineage>
</organism>
<dbReference type="EMBL" id="JACJTQ010000010">
    <property type="protein sequence ID" value="MBD2691965.1"/>
    <property type="molecule type" value="Genomic_DNA"/>
</dbReference>
<dbReference type="InterPro" id="IPR050834">
    <property type="entry name" value="Glycosyltransf_2"/>
</dbReference>
<evidence type="ECO:0000313" key="2">
    <source>
        <dbReference type="EMBL" id="MBD2691965.1"/>
    </source>
</evidence>
<feature type="domain" description="Glycosyltransferase 2-like" evidence="1">
    <location>
        <begin position="9"/>
        <end position="132"/>
    </location>
</feature>
<dbReference type="InterPro" id="IPR029044">
    <property type="entry name" value="Nucleotide-diphossugar_trans"/>
</dbReference>
<proteinExistence type="predicted"/>
<accession>A0ABR8J2Y9</accession>
<keyword evidence="3" id="KW-1185">Reference proteome</keyword>
<evidence type="ECO:0000259" key="1">
    <source>
        <dbReference type="Pfam" id="PF00535"/>
    </source>
</evidence>